<evidence type="ECO:0000313" key="1">
    <source>
        <dbReference type="EMBL" id="GAA2683178.1"/>
    </source>
</evidence>
<reference evidence="1 2" key="1">
    <citation type="journal article" date="2019" name="Int. J. Syst. Evol. Microbiol.">
        <title>The Global Catalogue of Microorganisms (GCM) 10K type strain sequencing project: providing services to taxonomists for standard genome sequencing and annotation.</title>
        <authorList>
            <consortium name="The Broad Institute Genomics Platform"/>
            <consortium name="The Broad Institute Genome Sequencing Center for Infectious Disease"/>
            <person name="Wu L."/>
            <person name="Ma J."/>
        </authorList>
    </citation>
    <scope>NUCLEOTIDE SEQUENCE [LARGE SCALE GENOMIC DNA]</scope>
    <source>
        <strain evidence="1 2">JCM 16374</strain>
    </source>
</reference>
<name>A0ABN3SR05_9ACTN</name>
<dbReference type="RefSeq" id="WP_344582608.1">
    <property type="nucleotide sequence ID" value="NZ_BAAARK010000031.1"/>
</dbReference>
<dbReference type="EMBL" id="BAAARK010000031">
    <property type="protein sequence ID" value="GAA2683178.1"/>
    <property type="molecule type" value="Genomic_DNA"/>
</dbReference>
<evidence type="ECO:0000313" key="2">
    <source>
        <dbReference type="Proteomes" id="UP001500994"/>
    </source>
</evidence>
<proteinExistence type="predicted"/>
<dbReference type="Proteomes" id="UP001500994">
    <property type="component" value="Unassembled WGS sequence"/>
</dbReference>
<comment type="caution">
    <text evidence="1">The sequence shown here is derived from an EMBL/GenBank/DDBJ whole genome shotgun (WGS) entry which is preliminary data.</text>
</comment>
<protein>
    <submittedName>
        <fullName evidence="1">Uncharacterized protein</fullName>
    </submittedName>
</protein>
<sequence>MTPGASPLDPLHRIALGASASPKGRYDENEENQEAGRRLGAWYQSDRILGWEASAVTICD</sequence>
<accession>A0ABN3SR05</accession>
<gene>
    <name evidence="1" type="ORF">GCM10009864_65110</name>
</gene>
<organism evidence="1 2">
    <name type="scientific">Streptomyces lunalinharesii</name>
    <dbReference type="NCBI Taxonomy" id="333384"/>
    <lineage>
        <taxon>Bacteria</taxon>
        <taxon>Bacillati</taxon>
        <taxon>Actinomycetota</taxon>
        <taxon>Actinomycetes</taxon>
        <taxon>Kitasatosporales</taxon>
        <taxon>Streptomycetaceae</taxon>
        <taxon>Streptomyces</taxon>
    </lineage>
</organism>
<keyword evidence="2" id="KW-1185">Reference proteome</keyword>